<dbReference type="EMBL" id="CP107006">
    <property type="protein sequence ID" value="UYQ95494.1"/>
    <property type="molecule type" value="Genomic_DNA"/>
</dbReference>
<evidence type="ECO:0000256" key="10">
    <source>
        <dbReference type="ARBA" id="ARBA00023136"/>
    </source>
</evidence>
<keyword evidence="2" id="KW-0813">Transport</keyword>
<evidence type="ECO:0000256" key="9">
    <source>
        <dbReference type="ARBA" id="ARBA00023065"/>
    </source>
</evidence>
<evidence type="ECO:0000256" key="5">
    <source>
        <dbReference type="ARBA" id="ARBA00022826"/>
    </source>
</evidence>
<gene>
    <name evidence="14" type="ORF">MKQ68_10320</name>
</gene>
<keyword evidence="10 12" id="KW-0472">Membrane</keyword>
<keyword evidence="3" id="KW-0633">Potassium transport</keyword>
<dbReference type="InterPro" id="IPR027359">
    <property type="entry name" value="Volt_channel_dom_sf"/>
</dbReference>
<dbReference type="InterPro" id="IPR005821">
    <property type="entry name" value="Ion_trans_dom"/>
</dbReference>
<evidence type="ECO:0000256" key="7">
    <source>
        <dbReference type="ARBA" id="ARBA00022958"/>
    </source>
</evidence>
<evidence type="ECO:0000256" key="2">
    <source>
        <dbReference type="ARBA" id="ARBA00022448"/>
    </source>
</evidence>
<evidence type="ECO:0000256" key="3">
    <source>
        <dbReference type="ARBA" id="ARBA00022538"/>
    </source>
</evidence>
<proteinExistence type="predicted"/>
<name>A0ABY6J732_9BACT</name>
<evidence type="ECO:0000259" key="13">
    <source>
        <dbReference type="Pfam" id="PF00520"/>
    </source>
</evidence>
<evidence type="ECO:0000313" key="14">
    <source>
        <dbReference type="EMBL" id="UYQ95494.1"/>
    </source>
</evidence>
<dbReference type="PANTHER" id="PTHR11537">
    <property type="entry name" value="VOLTAGE-GATED POTASSIUM CHANNEL"/>
    <property type="match status" value="1"/>
</dbReference>
<dbReference type="SUPFAM" id="SSF81324">
    <property type="entry name" value="Voltage-gated potassium channels"/>
    <property type="match status" value="1"/>
</dbReference>
<dbReference type="RefSeq" id="WP_264283220.1">
    <property type="nucleotide sequence ID" value="NZ_CP107006.1"/>
</dbReference>
<dbReference type="PANTHER" id="PTHR11537:SF254">
    <property type="entry name" value="POTASSIUM VOLTAGE-GATED CHANNEL PROTEIN SHAB"/>
    <property type="match status" value="1"/>
</dbReference>
<keyword evidence="9" id="KW-0406">Ion transport</keyword>
<evidence type="ECO:0000256" key="1">
    <source>
        <dbReference type="ARBA" id="ARBA00004141"/>
    </source>
</evidence>
<evidence type="ECO:0000256" key="6">
    <source>
        <dbReference type="ARBA" id="ARBA00022882"/>
    </source>
</evidence>
<sequence>MEQLPAATDGPRNWRARLHEVIYESHSPAGKAFDITLLAFIITSIVVVMLDSVASLHARYGQVFFILEWFFTITFTAEYILRLVCIRRPAKYIFSVLGLIDLLAIIPTYLSFIIVGSQSLIVFRALRLLRVFRIFRLVHFLSEMRFLHVAIINSIRKVSIFILFVLSTVVILGSIIYLVEGPENGFTSIPQSVYWAIVTITTVGYGDIAPGTPLGKLIASFIMLLGYGIIAVPTGIVTTEMALAAKDQHQNHQACPNCGREGHDLNAKFCKHCGAKL</sequence>
<evidence type="ECO:0000256" key="4">
    <source>
        <dbReference type="ARBA" id="ARBA00022692"/>
    </source>
</evidence>
<dbReference type="Gene3D" id="1.20.120.350">
    <property type="entry name" value="Voltage-gated potassium channels. Chain C"/>
    <property type="match status" value="1"/>
</dbReference>
<feature type="domain" description="Ion transport" evidence="13">
    <location>
        <begin position="31"/>
        <end position="247"/>
    </location>
</feature>
<dbReference type="Pfam" id="PF00520">
    <property type="entry name" value="Ion_trans"/>
    <property type="match status" value="1"/>
</dbReference>
<keyword evidence="11" id="KW-0407">Ion channel</keyword>
<evidence type="ECO:0000313" key="15">
    <source>
        <dbReference type="Proteomes" id="UP001162741"/>
    </source>
</evidence>
<dbReference type="Proteomes" id="UP001162741">
    <property type="component" value="Chromosome"/>
</dbReference>
<feature type="transmembrane region" description="Helical" evidence="12">
    <location>
        <begin position="35"/>
        <end position="54"/>
    </location>
</feature>
<evidence type="ECO:0000256" key="11">
    <source>
        <dbReference type="ARBA" id="ARBA00023303"/>
    </source>
</evidence>
<keyword evidence="8 12" id="KW-1133">Transmembrane helix</keyword>
<comment type="subcellular location">
    <subcellularLocation>
        <location evidence="1">Membrane</location>
        <topology evidence="1">Multi-pass membrane protein</topology>
    </subcellularLocation>
</comment>
<dbReference type="InterPro" id="IPR028325">
    <property type="entry name" value="VG_K_chnl"/>
</dbReference>
<keyword evidence="15" id="KW-1185">Reference proteome</keyword>
<feature type="transmembrane region" description="Helical" evidence="12">
    <location>
        <begin position="93"/>
        <end position="115"/>
    </location>
</feature>
<feature type="transmembrane region" description="Helical" evidence="12">
    <location>
        <begin position="158"/>
        <end position="179"/>
    </location>
</feature>
<accession>A0ABY6J732</accession>
<feature type="transmembrane region" description="Helical" evidence="12">
    <location>
        <begin position="217"/>
        <end position="237"/>
    </location>
</feature>
<reference evidence="14" key="1">
    <citation type="submission" date="2022-10" db="EMBL/GenBank/DDBJ databases">
        <title>Chitinophaga sp. nov., isolated from soil.</title>
        <authorList>
            <person name="Jeon C.O."/>
        </authorList>
    </citation>
    <scope>NUCLEOTIDE SEQUENCE</scope>
    <source>
        <strain evidence="14">R8</strain>
    </source>
</reference>
<keyword evidence="5" id="KW-0631">Potassium channel</keyword>
<dbReference type="Gene3D" id="1.10.287.70">
    <property type="match status" value="1"/>
</dbReference>
<dbReference type="PRINTS" id="PR00169">
    <property type="entry name" value="KCHANNEL"/>
</dbReference>
<protein>
    <submittedName>
        <fullName evidence="14">Ion transporter</fullName>
    </submittedName>
</protein>
<evidence type="ECO:0000256" key="8">
    <source>
        <dbReference type="ARBA" id="ARBA00022989"/>
    </source>
</evidence>
<keyword evidence="4 12" id="KW-0812">Transmembrane</keyword>
<organism evidence="14 15">
    <name type="scientific">Chitinophaga horti</name>
    <dbReference type="NCBI Taxonomy" id="2920382"/>
    <lineage>
        <taxon>Bacteria</taxon>
        <taxon>Pseudomonadati</taxon>
        <taxon>Bacteroidota</taxon>
        <taxon>Chitinophagia</taxon>
        <taxon>Chitinophagales</taxon>
        <taxon>Chitinophagaceae</taxon>
        <taxon>Chitinophaga</taxon>
    </lineage>
</organism>
<keyword evidence="7" id="KW-0630">Potassium</keyword>
<feature type="transmembrane region" description="Helical" evidence="12">
    <location>
        <begin position="60"/>
        <end position="81"/>
    </location>
</feature>
<keyword evidence="6" id="KW-0851">Voltage-gated channel</keyword>
<evidence type="ECO:0000256" key="12">
    <source>
        <dbReference type="SAM" id="Phobius"/>
    </source>
</evidence>